<dbReference type="Proteomes" id="UP000242469">
    <property type="component" value="Unassembled WGS sequence"/>
</dbReference>
<organism evidence="2 3">
    <name type="scientific">Marinobacterium iners DSM 11526</name>
    <dbReference type="NCBI Taxonomy" id="1122198"/>
    <lineage>
        <taxon>Bacteria</taxon>
        <taxon>Pseudomonadati</taxon>
        <taxon>Pseudomonadota</taxon>
        <taxon>Gammaproteobacteria</taxon>
        <taxon>Oceanospirillales</taxon>
        <taxon>Oceanospirillaceae</taxon>
        <taxon>Marinobacterium</taxon>
    </lineage>
</organism>
<dbReference type="InterPro" id="IPR032427">
    <property type="entry name" value="P22_portal"/>
</dbReference>
<evidence type="ECO:0000256" key="1">
    <source>
        <dbReference type="SAM" id="Coils"/>
    </source>
</evidence>
<accession>A0A1H3X5S0</accession>
<gene>
    <name evidence="2" type="ORF">SAMN02745729_10150</name>
</gene>
<evidence type="ECO:0000313" key="2">
    <source>
        <dbReference type="EMBL" id="SDZ94746.1"/>
    </source>
</evidence>
<protein>
    <recommendedName>
        <fullName evidence="4">Phage P22-like portal protein</fullName>
    </recommendedName>
</protein>
<dbReference type="AlphaFoldDB" id="A0A1H3X5S0"/>
<dbReference type="EMBL" id="FNRJ01000001">
    <property type="protein sequence ID" value="SDZ94746.1"/>
    <property type="molecule type" value="Genomic_DNA"/>
</dbReference>
<reference evidence="3" key="1">
    <citation type="submission" date="2016-10" db="EMBL/GenBank/DDBJ databases">
        <authorList>
            <person name="Varghese N."/>
            <person name="Submissions S."/>
        </authorList>
    </citation>
    <scope>NUCLEOTIDE SEQUENCE [LARGE SCALE GENOMIC DNA]</scope>
    <source>
        <strain evidence="3">DSM 11526</strain>
    </source>
</reference>
<feature type="coiled-coil region" evidence="1">
    <location>
        <begin position="607"/>
        <end position="634"/>
    </location>
</feature>
<sequence length="692" mass="79182">MSKSFSAKDLERLLSDIDRQPTWREEASRCADYYDGKQLEPDVVAAMKERGQPVLIHNLIGPTIDGVLGMEAKTRQSFMVRAENDENLQVAEALNEEVSEMARMTNVDRAIADAFAGQIKTGLGWVEVNRSSDEFEYPYQSNYVHRDEIWWDWHSKAPDLHDARWLLRRRWLDEDEAAAFFPKHRDLIKYAAGGWANALATLEMQTRPQLMSAYQDYADNQWREDELFDTDRHRVRVHEVYYRVFERGLVMRMPDGRRVRFERNNPMHVAVVNAGHAELVNAPYKRMYQAWYIGPHLIYQGPSQHPHNNFPYVPFWGFREDTTNVPYGLIRRMLSPQDEVNFRRSKLTYLLNSKRIIKDDDATAMSDQDLIDEVNRPDGVVTLNKDRKNVEHRGFWVETESGIAVQQFQIMQDAKQNIQDCGGVFSAMLGQESNATSGVAIHGLIEQGSTTMAELFDNYRFARQKVGELMLAFKVQEIGRQPRRVMVNVNKPEPTAAIDLNQITLNEQGQQVISNDVMRTKASVVLDDIVNTPGYRAHLTQRMMELVQTLPPNLQAAVIDLVIMSTDVPKKDEFIKRIRRATGIGVNPEDMSEEERTQWQQQQQTQAMQNQLAMQELQTKIAGLEADAKRKLAAASKDEAAAQSQAVKDELTEAQTLKVLGELKQLTDRLQGSAFLQAGHNMPAPQPQLLPQ</sequence>
<proteinExistence type="predicted"/>
<keyword evidence="1" id="KW-0175">Coiled coil</keyword>
<dbReference type="OrthoDB" id="8564969at2"/>
<keyword evidence="3" id="KW-1185">Reference proteome</keyword>
<evidence type="ECO:0008006" key="4">
    <source>
        <dbReference type="Google" id="ProtNLM"/>
    </source>
</evidence>
<name>A0A1H3X5S0_9GAMM</name>
<dbReference type="RefSeq" id="WP_091821245.1">
    <property type="nucleotide sequence ID" value="NZ_FNRJ01000001.1"/>
</dbReference>
<dbReference type="STRING" id="1122198.SAMN02745729_10150"/>
<evidence type="ECO:0000313" key="3">
    <source>
        <dbReference type="Proteomes" id="UP000242469"/>
    </source>
</evidence>
<dbReference type="Pfam" id="PF16510">
    <property type="entry name" value="P22_portal"/>
    <property type="match status" value="1"/>
</dbReference>